<accession>A0A5S6QPU3</accession>
<dbReference type="InterPro" id="IPR050951">
    <property type="entry name" value="Retrovirus_Pol_polyprotein"/>
</dbReference>
<proteinExistence type="predicted"/>
<dbReference type="SUPFAM" id="SSF53098">
    <property type="entry name" value="Ribonuclease H-like"/>
    <property type="match status" value="1"/>
</dbReference>
<dbReference type="InterPro" id="IPR001584">
    <property type="entry name" value="Integrase_cat-core"/>
</dbReference>
<dbReference type="Proteomes" id="UP000046395">
    <property type="component" value="Unassembled WGS sequence"/>
</dbReference>
<dbReference type="GO" id="GO:0015074">
    <property type="term" value="P:DNA integration"/>
    <property type="evidence" value="ECO:0007669"/>
    <property type="project" value="InterPro"/>
</dbReference>
<protein>
    <submittedName>
        <fullName evidence="3">Integrase catalytic domain-containing protein</fullName>
    </submittedName>
</protein>
<dbReference type="Pfam" id="PF24626">
    <property type="entry name" value="SH3_Tf2-1"/>
    <property type="match status" value="1"/>
</dbReference>
<dbReference type="Pfam" id="PF00665">
    <property type="entry name" value="rve"/>
    <property type="match status" value="1"/>
</dbReference>
<evidence type="ECO:0000313" key="3">
    <source>
        <dbReference type="WBParaSite" id="TMUE_2000009356.1"/>
    </source>
</evidence>
<dbReference type="FunFam" id="3.30.420.10:FF:000032">
    <property type="entry name" value="Retrovirus-related Pol polyprotein from transposon 297-like Protein"/>
    <property type="match status" value="1"/>
</dbReference>
<dbReference type="InterPro" id="IPR036397">
    <property type="entry name" value="RNaseH_sf"/>
</dbReference>
<dbReference type="STRING" id="70415.A0A5S6QPU3"/>
<evidence type="ECO:0000313" key="2">
    <source>
        <dbReference type="Proteomes" id="UP000046395"/>
    </source>
</evidence>
<organism evidence="2 3">
    <name type="scientific">Trichuris muris</name>
    <name type="common">Mouse whipworm</name>
    <dbReference type="NCBI Taxonomy" id="70415"/>
    <lineage>
        <taxon>Eukaryota</taxon>
        <taxon>Metazoa</taxon>
        <taxon>Ecdysozoa</taxon>
        <taxon>Nematoda</taxon>
        <taxon>Enoplea</taxon>
        <taxon>Dorylaimia</taxon>
        <taxon>Trichinellida</taxon>
        <taxon>Trichuridae</taxon>
        <taxon>Trichuris</taxon>
    </lineage>
</organism>
<evidence type="ECO:0000259" key="1">
    <source>
        <dbReference type="PROSITE" id="PS50994"/>
    </source>
</evidence>
<dbReference type="AlphaFoldDB" id="A0A5S6QPU3"/>
<sequence>MVGIDHLGPFPVTSSGNRHIIVCVDYLTKWVELMAVPDTSSQEVADFLMKSIVLRYGTPKTLISDQGTAFTAEKMQTTLEQLKIEHGMASAGHPQSNGLVERVNRTLSSILAAYVNSKHTNWDEFVPYAMFAINSMDQSSTKMSPFELIYGRLAVLPTDSCFPWPEEAVETYENFKQRVETLRAMTRTQCAEAQKKQKSLYDRRRKRSCLFRLGDLVLVRRSLQRVGRSAKLLPRFVGPFRVAEKVSELTYKLSHLITSSRRRRGNDFTAHVAQMKKYRSATEPTRRRSGTSD</sequence>
<dbReference type="InterPro" id="IPR056924">
    <property type="entry name" value="SH3_Tf2-1"/>
</dbReference>
<dbReference type="PROSITE" id="PS50994">
    <property type="entry name" value="INTEGRASE"/>
    <property type="match status" value="1"/>
</dbReference>
<keyword evidence="2" id="KW-1185">Reference proteome</keyword>
<dbReference type="Gene3D" id="3.30.420.10">
    <property type="entry name" value="Ribonuclease H-like superfamily/Ribonuclease H"/>
    <property type="match status" value="1"/>
</dbReference>
<dbReference type="PANTHER" id="PTHR37984">
    <property type="entry name" value="PROTEIN CBG26694"/>
    <property type="match status" value="1"/>
</dbReference>
<dbReference type="PANTHER" id="PTHR37984:SF15">
    <property type="entry name" value="INTEGRASE CATALYTIC DOMAIN-CONTAINING PROTEIN"/>
    <property type="match status" value="1"/>
</dbReference>
<dbReference type="WBParaSite" id="TMUE_2000009356.1">
    <property type="protein sequence ID" value="TMUE_2000009356.1"/>
    <property type="gene ID" value="WBGene00300578"/>
</dbReference>
<feature type="domain" description="Integrase catalytic" evidence="1">
    <location>
        <begin position="1"/>
        <end position="153"/>
    </location>
</feature>
<reference evidence="3" key="1">
    <citation type="submission" date="2019-12" db="UniProtKB">
        <authorList>
            <consortium name="WormBaseParasite"/>
        </authorList>
    </citation>
    <scope>IDENTIFICATION</scope>
</reference>
<name>A0A5S6QPU3_TRIMR</name>
<dbReference type="InterPro" id="IPR012337">
    <property type="entry name" value="RNaseH-like_sf"/>
</dbReference>
<dbReference type="GO" id="GO:0003676">
    <property type="term" value="F:nucleic acid binding"/>
    <property type="evidence" value="ECO:0007669"/>
    <property type="project" value="InterPro"/>
</dbReference>